<dbReference type="GO" id="GO:0000156">
    <property type="term" value="F:phosphorelay response regulator activity"/>
    <property type="evidence" value="ECO:0007669"/>
    <property type="project" value="TreeGrafter"/>
</dbReference>
<dbReference type="Gene3D" id="1.10.10.10">
    <property type="entry name" value="Winged helix-like DNA-binding domain superfamily/Winged helix DNA-binding domain"/>
    <property type="match status" value="1"/>
</dbReference>
<comment type="subcellular location">
    <subcellularLocation>
        <location evidence="1">Cytoplasm</location>
    </subcellularLocation>
</comment>
<dbReference type="AlphaFoldDB" id="K1LG57"/>
<dbReference type="GO" id="GO:0006355">
    <property type="term" value="P:regulation of DNA-templated transcription"/>
    <property type="evidence" value="ECO:0007669"/>
    <property type="project" value="InterPro"/>
</dbReference>
<evidence type="ECO:0000313" key="11">
    <source>
        <dbReference type="EMBL" id="EKB43484.1"/>
    </source>
</evidence>
<dbReference type="InterPro" id="IPR016032">
    <property type="entry name" value="Sig_transdc_resp-reg_C-effctor"/>
</dbReference>
<evidence type="ECO:0000259" key="10">
    <source>
        <dbReference type="PROSITE" id="PS51755"/>
    </source>
</evidence>
<evidence type="ECO:0000256" key="8">
    <source>
        <dbReference type="PROSITE-ProRule" id="PRU01091"/>
    </source>
</evidence>
<dbReference type="InterPro" id="IPR001789">
    <property type="entry name" value="Sig_transdc_resp-reg_receiver"/>
</dbReference>
<dbReference type="SMART" id="SM00862">
    <property type="entry name" value="Trans_reg_C"/>
    <property type="match status" value="1"/>
</dbReference>
<dbReference type="CDD" id="cd17574">
    <property type="entry name" value="REC_OmpR"/>
    <property type="match status" value="1"/>
</dbReference>
<dbReference type="CDD" id="cd00383">
    <property type="entry name" value="trans_reg_C"/>
    <property type="match status" value="1"/>
</dbReference>
<accession>K1LG57</accession>
<feature type="domain" description="OmpR/PhoB-type" evidence="10">
    <location>
        <begin position="130"/>
        <end position="230"/>
    </location>
</feature>
<dbReference type="SUPFAM" id="SSF46894">
    <property type="entry name" value="C-terminal effector domain of the bipartite response regulators"/>
    <property type="match status" value="1"/>
</dbReference>
<dbReference type="InterPro" id="IPR011006">
    <property type="entry name" value="CheY-like_superfamily"/>
</dbReference>
<keyword evidence="6" id="KW-0804">Transcription</keyword>
<keyword evidence="5 8" id="KW-0238">DNA-binding</keyword>
<feature type="modified residue" description="4-aspartylphosphate" evidence="7">
    <location>
        <position position="54"/>
    </location>
</feature>
<dbReference type="PANTHER" id="PTHR48111:SF26">
    <property type="entry name" value="STAGE 0 SPORULATION PROTEIN A HOMOLOG"/>
    <property type="match status" value="1"/>
</dbReference>
<evidence type="ECO:0000256" key="1">
    <source>
        <dbReference type="ARBA" id="ARBA00004496"/>
    </source>
</evidence>
<dbReference type="InterPro" id="IPR001867">
    <property type="entry name" value="OmpR/PhoB-type_DNA-bd"/>
</dbReference>
<evidence type="ECO:0000259" key="9">
    <source>
        <dbReference type="PROSITE" id="PS50110"/>
    </source>
</evidence>
<dbReference type="PROSITE" id="PS51755">
    <property type="entry name" value="OMPR_PHOB"/>
    <property type="match status" value="1"/>
</dbReference>
<dbReference type="GO" id="GO:0032993">
    <property type="term" value="C:protein-DNA complex"/>
    <property type="evidence" value="ECO:0007669"/>
    <property type="project" value="TreeGrafter"/>
</dbReference>
<feature type="domain" description="Response regulatory" evidence="9">
    <location>
        <begin position="5"/>
        <end position="117"/>
    </location>
</feature>
<name>K1LG57_9BACL</name>
<keyword evidence="4" id="KW-0805">Transcription regulation</keyword>
<proteinExistence type="predicted"/>
<dbReference type="InterPro" id="IPR036388">
    <property type="entry name" value="WH-like_DNA-bd_sf"/>
</dbReference>
<sequence length="233" mass="27099">MMEQQILLVEDDREIARIIKDTLIKEGYAVTWATTGIEGLEDFSAGSYDLILVDWMMPEMDGLSMIEHIRLQSDVPIIMISAKSNESDKVTGLQDADDYLAKPFSLEELKARVRSQIRRWQRYNRVFTAEDMVSYVHGLKIDWVKECVYIEEVEVSLTQKEFALLKVLAQNPFELFTKEALYTHVWHQVELDQTHTVTVHIKALREKLQDPVKSPNYIQTVWGKGYRFIGEQV</sequence>
<dbReference type="FunFam" id="1.10.10.10:FF:000018">
    <property type="entry name" value="DNA-binding response regulator ResD"/>
    <property type="match status" value="1"/>
</dbReference>
<dbReference type="PATRIC" id="fig|1224748.3.peg.3705"/>
<evidence type="ECO:0000256" key="4">
    <source>
        <dbReference type="ARBA" id="ARBA00023015"/>
    </source>
</evidence>
<comment type="caution">
    <text evidence="11">The sequence shown here is derived from an EMBL/GenBank/DDBJ whole genome shotgun (WGS) entry which is preliminary data.</text>
</comment>
<gene>
    <name evidence="11" type="primary">srrA_5</name>
    <name evidence="11" type="ORF">B857_03746</name>
</gene>
<dbReference type="GO" id="GO:0000976">
    <property type="term" value="F:transcription cis-regulatory region binding"/>
    <property type="evidence" value="ECO:0007669"/>
    <property type="project" value="TreeGrafter"/>
</dbReference>
<dbReference type="SMART" id="SM00448">
    <property type="entry name" value="REC"/>
    <property type="match status" value="1"/>
</dbReference>
<evidence type="ECO:0000256" key="6">
    <source>
        <dbReference type="ARBA" id="ARBA00023163"/>
    </source>
</evidence>
<organism evidence="11 12">
    <name type="scientific">Solibacillus isronensis B3W22</name>
    <dbReference type="NCBI Taxonomy" id="1224748"/>
    <lineage>
        <taxon>Bacteria</taxon>
        <taxon>Bacillati</taxon>
        <taxon>Bacillota</taxon>
        <taxon>Bacilli</taxon>
        <taxon>Bacillales</taxon>
        <taxon>Caryophanaceae</taxon>
        <taxon>Solibacillus</taxon>
    </lineage>
</organism>
<evidence type="ECO:0000256" key="3">
    <source>
        <dbReference type="ARBA" id="ARBA00023012"/>
    </source>
</evidence>
<dbReference type="PANTHER" id="PTHR48111">
    <property type="entry name" value="REGULATOR OF RPOS"/>
    <property type="match status" value="1"/>
</dbReference>
<dbReference type="Pfam" id="PF00486">
    <property type="entry name" value="Trans_reg_C"/>
    <property type="match status" value="1"/>
</dbReference>
<evidence type="ECO:0000256" key="5">
    <source>
        <dbReference type="ARBA" id="ARBA00023125"/>
    </source>
</evidence>
<dbReference type="Pfam" id="PF00072">
    <property type="entry name" value="Response_reg"/>
    <property type="match status" value="1"/>
</dbReference>
<dbReference type="PROSITE" id="PS50110">
    <property type="entry name" value="RESPONSE_REGULATORY"/>
    <property type="match status" value="1"/>
</dbReference>
<keyword evidence="3" id="KW-0902">Two-component regulatory system</keyword>
<dbReference type="SUPFAM" id="SSF52172">
    <property type="entry name" value="CheY-like"/>
    <property type="match status" value="1"/>
</dbReference>
<keyword evidence="12" id="KW-1185">Reference proteome</keyword>
<evidence type="ECO:0000256" key="2">
    <source>
        <dbReference type="ARBA" id="ARBA00022553"/>
    </source>
</evidence>
<dbReference type="Proteomes" id="UP000004738">
    <property type="component" value="Unassembled WGS sequence"/>
</dbReference>
<dbReference type="EMBL" id="AMCK01000031">
    <property type="protein sequence ID" value="EKB43484.1"/>
    <property type="molecule type" value="Genomic_DNA"/>
</dbReference>
<dbReference type="Gene3D" id="6.10.250.690">
    <property type="match status" value="1"/>
</dbReference>
<evidence type="ECO:0000313" key="12">
    <source>
        <dbReference type="Proteomes" id="UP000004738"/>
    </source>
</evidence>
<dbReference type="GO" id="GO:0005829">
    <property type="term" value="C:cytosol"/>
    <property type="evidence" value="ECO:0007669"/>
    <property type="project" value="TreeGrafter"/>
</dbReference>
<protein>
    <submittedName>
        <fullName evidence="11">Respiratory response protein A</fullName>
    </submittedName>
</protein>
<dbReference type="FunFam" id="3.40.50.2300:FF:000001">
    <property type="entry name" value="DNA-binding response regulator PhoB"/>
    <property type="match status" value="1"/>
</dbReference>
<reference evidence="11 12" key="1">
    <citation type="journal article" date="2012" name="J. Bacteriol.">
        <title>Draft Genome Sequence of Bacillus isronensis Strain B3W22, Isolated from the Upper Atmosphere.</title>
        <authorList>
            <person name="Shivaji S."/>
            <person name="Ara S."/>
            <person name="Singh S.K."/>
            <person name="Bandi S."/>
            <person name="Singh A."/>
            <person name="Pinnaka A.K."/>
        </authorList>
    </citation>
    <scope>NUCLEOTIDE SEQUENCE [LARGE SCALE GENOMIC DNA]</scope>
    <source>
        <strain evidence="11 12">B3W22</strain>
    </source>
</reference>
<dbReference type="InterPro" id="IPR039420">
    <property type="entry name" value="WalR-like"/>
</dbReference>
<feature type="DNA-binding region" description="OmpR/PhoB-type" evidence="8">
    <location>
        <begin position="130"/>
        <end position="230"/>
    </location>
</feature>
<evidence type="ECO:0000256" key="7">
    <source>
        <dbReference type="PROSITE-ProRule" id="PRU00169"/>
    </source>
</evidence>
<keyword evidence="2 7" id="KW-0597">Phosphoprotein</keyword>
<dbReference type="Gene3D" id="3.40.50.2300">
    <property type="match status" value="1"/>
</dbReference>